<keyword evidence="12" id="KW-0472">Membrane</keyword>
<keyword evidence="3" id="KW-0808">Transferase</keyword>
<dbReference type="CDD" id="cd14014">
    <property type="entry name" value="STKc_PknB_like"/>
    <property type="match status" value="1"/>
</dbReference>
<dbReference type="SUPFAM" id="SSF56112">
    <property type="entry name" value="Protein kinase-like (PK-like)"/>
    <property type="match status" value="1"/>
</dbReference>
<evidence type="ECO:0000256" key="8">
    <source>
        <dbReference type="ARBA" id="ARBA00047899"/>
    </source>
</evidence>
<keyword evidence="2" id="KW-0723">Serine/threonine-protein kinase</keyword>
<organism evidence="15 16">
    <name type="scientific">Microbacterium lacus</name>
    <dbReference type="NCBI Taxonomy" id="415217"/>
    <lineage>
        <taxon>Bacteria</taxon>
        <taxon>Bacillati</taxon>
        <taxon>Actinomycetota</taxon>
        <taxon>Actinomycetes</taxon>
        <taxon>Micrococcales</taxon>
        <taxon>Microbacteriaceae</taxon>
        <taxon>Microbacterium</taxon>
    </lineage>
</organism>
<dbReference type="EC" id="2.7.11.1" evidence="1"/>
<feature type="transmembrane region" description="Helical" evidence="12">
    <location>
        <begin position="356"/>
        <end position="377"/>
    </location>
</feature>
<dbReference type="Pfam" id="PF00069">
    <property type="entry name" value="Pkinase"/>
    <property type="match status" value="1"/>
</dbReference>
<keyword evidence="4" id="KW-0677">Repeat</keyword>
<dbReference type="Pfam" id="PF03793">
    <property type="entry name" value="PASTA"/>
    <property type="match status" value="2"/>
</dbReference>
<proteinExistence type="predicted"/>
<dbReference type="Gene3D" id="3.30.10.20">
    <property type="match status" value="2"/>
</dbReference>
<feature type="region of interest" description="Disordered" evidence="11">
    <location>
        <begin position="550"/>
        <end position="581"/>
    </location>
</feature>
<dbReference type="PROSITE" id="PS00107">
    <property type="entry name" value="PROTEIN_KINASE_ATP"/>
    <property type="match status" value="1"/>
</dbReference>
<feature type="compositionally biased region" description="Pro residues" evidence="11">
    <location>
        <begin position="555"/>
        <end position="568"/>
    </location>
</feature>
<keyword evidence="5 10" id="KW-0547">Nucleotide-binding</keyword>
<feature type="domain" description="Protein kinase" evidence="13">
    <location>
        <begin position="12"/>
        <end position="290"/>
    </location>
</feature>
<keyword evidence="6" id="KW-0418">Kinase</keyword>
<evidence type="ECO:0000256" key="1">
    <source>
        <dbReference type="ARBA" id="ARBA00012513"/>
    </source>
</evidence>
<keyword evidence="12" id="KW-1133">Transmembrane helix</keyword>
<accession>A0ABN2GDF5</accession>
<evidence type="ECO:0000256" key="10">
    <source>
        <dbReference type="PROSITE-ProRule" id="PRU10141"/>
    </source>
</evidence>
<evidence type="ECO:0000256" key="7">
    <source>
        <dbReference type="ARBA" id="ARBA00022840"/>
    </source>
</evidence>
<feature type="binding site" evidence="10">
    <location>
        <position position="41"/>
    </location>
    <ligand>
        <name>ATP</name>
        <dbReference type="ChEBI" id="CHEBI:30616"/>
    </ligand>
</feature>
<dbReference type="PROSITE" id="PS51178">
    <property type="entry name" value="PASTA"/>
    <property type="match status" value="1"/>
</dbReference>
<evidence type="ECO:0000256" key="2">
    <source>
        <dbReference type="ARBA" id="ARBA00022527"/>
    </source>
</evidence>
<keyword evidence="7 10" id="KW-0067">ATP-binding</keyword>
<dbReference type="PANTHER" id="PTHR43289:SF6">
    <property type="entry name" value="SERINE_THREONINE-PROTEIN KINASE NEKL-3"/>
    <property type="match status" value="1"/>
</dbReference>
<dbReference type="InterPro" id="IPR005543">
    <property type="entry name" value="PASTA_dom"/>
</dbReference>
<comment type="catalytic activity">
    <reaction evidence="9">
        <text>L-seryl-[protein] + ATP = O-phospho-L-seryl-[protein] + ADP + H(+)</text>
        <dbReference type="Rhea" id="RHEA:17989"/>
        <dbReference type="Rhea" id="RHEA-COMP:9863"/>
        <dbReference type="Rhea" id="RHEA-COMP:11604"/>
        <dbReference type="ChEBI" id="CHEBI:15378"/>
        <dbReference type="ChEBI" id="CHEBI:29999"/>
        <dbReference type="ChEBI" id="CHEBI:30616"/>
        <dbReference type="ChEBI" id="CHEBI:83421"/>
        <dbReference type="ChEBI" id="CHEBI:456216"/>
        <dbReference type="EC" id="2.7.11.1"/>
    </reaction>
</comment>
<evidence type="ECO:0000256" key="11">
    <source>
        <dbReference type="SAM" id="MobiDB-lite"/>
    </source>
</evidence>
<keyword evidence="12" id="KW-0812">Transmembrane</keyword>
<sequence>MTARDRLIGDRYRLGELLGTGGSASVFAARDEASGEDVALKVLHPHLSTRPAARDAFLAEAARAQRLLHPNIVGVRGVGVEDRGDDPVAWIAMDRAQGVTLAELVAARGALSAEEATPMLEVVLRALEHAHESGLVHRDVSPANIMLDTDARGCIAPSSIRLLDFGLADAAGAAVVGTDDLLNMHATGRAGVLGNVGYMSPEHVRGEAVDARGDIYQAGAVLYFALTGRAPFVRETIDLTMRAHLAAPPPVPSVTDRRIPRHLDRIVVRALLKNPEDRFATASDMRRALTKRHNAPVENAGAAAATATMPPPAAPSRAEVTRVLATAPPIRRTDGGGSSALTAAAPTAAPRGRSRAALWFVATASALIVATIVAVAVTGTPTASGGAPPQAVSSPEPAASAPTVIAASPAEPIPPQDLRREVPDLMRQSRAEAELALRTEGFAVGEIRRVESALPAETVLETSPVAGTLIDPGAAVVLVVASGSHTIPDVAGQGRDAAAALLQAAGFAPSFAYRDAPSETLPGTILGTSPSAGTLHAIGTVITVFEAVPRTPTASPSPTPDAPTPTTTPTPGAAGRAGAAP</sequence>
<dbReference type="InterPro" id="IPR000719">
    <property type="entry name" value="Prot_kinase_dom"/>
</dbReference>
<evidence type="ECO:0000256" key="9">
    <source>
        <dbReference type="ARBA" id="ARBA00048679"/>
    </source>
</evidence>
<dbReference type="SMART" id="SM00740">
    <property type="entry name" value="PASTA"/>
    <property type="match status" value="2"/>
</dbReference>
<name>A0ABN2GDF5_9MICO</name>
<dbReference type="InterPro" id="IPR011009">
    <property type="entry name" value="Kinase-like_dom_sf"/>
</dbReference>
<evidence type="ECO:0000259" key="14">
    <source>
        <dbReference type="PROSITE" id="PS51178"/>
    </source>
</evidence>
<dbReference type="CDD" id="cd06577">
    <property type="entry name" value="PASTA_pknB"/>
    <property type="match status" value="2"/>
</dbReference>
<evidence type="ECO:0000256" key="5">
    <source>
        <dbReference type="ARBA" id="ARBA00022741"/>
    </source>
</evidence>
<dbReference type="PROSITE" id="PS00109">
    <property type="entry name" value="PROTEIN_KINASE_TYR"/>
    <property type="match status" value="1"/>
</dbReference>
<feature type="region of interest" description="Disordered" evidence="11">
    <location>
        <begin position="380"/>
        <end position="403"/>
    </location>
</feature>
<dbReference type="RefSeq" id="WP_344052621.1">
    <property type="nucleotide sequence ID" value="NZ_BAAAPK010000001.1"/>
</dbReference>
<feature type="compositionally biased region" description="Low complexity" evidence="11">
    <location>
        <begin position="380"/>
        <end position="402"/>
    </location>
</feature>
<comment type="catalytic activity">
    <reaction evidence="8">
        <text>L-threonyl-[protein] + ATP = O-phospho-L-threonyl-[protein] + ADP + H(+)</text>
        <dbReference type="Rhea" id="RHEA:46608"/>
        <dbReference type="Rhea" id="RHEA-COMP:11060"/>
        <dbReference type="Rhea" id="RHEA-COMP:11605"/>
        <dbReference type="ChEBI" id="CHEBI:15378"/>
        <dbReference type="ChEBI" id="CHEBI:30013"/>
        <dbReference type="ChEBI" id="CHEBI:30616"/>
        <dbReference type="ChEBI" id="CHEBI:61977"/>
        <dbReference type="ChEBI" id="CHEBI:456216"/>
        <dbReference type="EC" id="2.7.11.1"/>
    </reaction>
</comment>
<keyword evidence="16" id="KW-1185">Reference proteome</keyword>
<protein>
    <recommendedName>
        <fullName evidence="1">non-specific serine/threonine protein kinase</fullName>
        <ecNumber evidence="1">2.7.11.1</ecNumber>
    </recommendedName>
</protein>
<evidence type="ECO:0000259" key="13">
    <source>
        <dbReference type="PROSITE" id="PS50011"/>
    </source>
</evidence>
<evidence type="ECO:0000313" key="16">
    <source>
        <dbReference type="Proteomes" id="UP001500596"/>
    </source>
</evidence>
<dbReference type="InterPro" id="IPR008266">
    <property type="entry name" value="Tyr_kinase_AS"/>
</dbReference>
<dbReference type="Proteomes" id="UP001500596">
    <property type="component" value="Unassembled WGS sequence"/>
</dbReference>
<evidence type="ECO:0000313" key="15">
    <source>
        <dbReference type="EMBL" id="GAA1669481.1"/>
    </source>
</evidence>
<gene>
    <name evidence="15" type="ORF">GCM10009807_12030</name>
</gene>
<dbReference type="EMBL" id="BAAAPK010000001">
    <property type="protein sequence ID" value="GAA1669481.1"/>
    <property type="molecule type" value="Genomic_DNA"/>
</dbReference>
<evidence type="ECO:0000256" key="6">
    <source>
        <dbReference type="ARBA" id="ARBA00022777"/>
    </source>
</evidence>
<evidence type="ECO:0000256" key="4">
    <source>
        <dbReference type="ARBA" id="ARBA00022737"/>
    </source>
</evidence>
<reference evidence="15 16" key="1">
    <citation type="journal article" date="2019" name="Int. J. Syst. Evol. Microbiol.">
        <title>The Global Catalogue of Microorganisms (GCM) 10K type strain sequencing project: providing services to taxonomists for standard genome sequencing and annotation.</title>
        <authorList>
            <consortium name="The Broad Institute Genomics Platform"/>
            <consortium name="The Broad Institute Genome Sequencing Center for Infectious Disease"/>
            <person name="Wu L."/>
            <person name="Ma J."/>
        </authorList>
    </citation>
    <scope>NUCLEOTIDE SEQUENCE [LARGE SCALE GENOMIC DNA]</scope>
    <source>
        <strain evidence="15 16">JCM 15575</strain>
    </source>
</reference>
<feature type="domain" description="PASTA" evidence="14">
    <location>
        <begin position="413"/>
        <end position="482"/>
    </location>
</feature>
<evidence type="ECO:0000256" key="3">
    <source>
        <dbReference type="ARBA" id="ARBA00022679"/>
    </source>
</evidence>
<evidence type="ECO:0000256" key="12">
    <source>
        <dbReference type="SAM" id="Phobius"/>
    </source>
</evidence>
<comment type="caution">
    <text evidence="15">The sequence shown here is derived from an EMBL/GenBank/DDBJ whole genome shotgun (WGS) entry which is preliminary data.</text>
</comment>
<dbReference type="PROSITE" id="PS50011">
    <property type="entry name" value="PROTEIN_KINASE_DOM"/>
    <property type="match status" value="1"/>
</dbReference>
<feature type="compositionally biased region" description="Low complexity" evidence="11">
    <location>
        <begin position="569"/>
        <end position="581"/>
    </location>
</feature>
<dbReference type="InterPro" id="IPR017441">
    <property type="entry name" value="Protein_kinase_ATP_BS"/>
</dbReference>
<dbReference type="PANTHER" id="PTHR43289">
    <property type="entry name" value="MITOGEN-ACTIVATED PROTEIN KINASE KINASE KINASE 20-RELATED"/>
    <property type="match status" value="1"/>
</dbReference>
<dbReference type="Gene3D" id="1.10.510.10">
    <property type="entry name" value="Transferase(Phosphotransferase) domain 1"/>
    <property type="match status" value="1"/>
</dbReference>
<dbReference type="Gene3D" id="3.30.200.20">
    <property type="entry name" value="Phosphorylase Kinase, domain 1"/>
    <property type="match status" value="1"/>
</dbReference>